<proteinExistence type="predicted"/>
<dbReference type="EMBL" id="CCYA01000273">
    <property type="protein sequence ID" value="CEH15965.1"/>
    <property type="molecule type" value="Genomic_DNA"/>
</dbReference>
<protein>
    <recommendedName>
        <fullName evidence="4">Retrotransposon gag domain</fullName>
    </recommendedName>
</protein>
<feature type="region of interest" description="Disordered" evidence="1">
    <location>
        <begin position="274"/>
        <end position="315"/>
    </location>
</feature>
<evidence type="ECO:0000256" key="1">
    <source>
        <dbReference type="SAM" id="MobiDB-lite"/>
    </source>
</evidence>
<accession>A0A0P1BJR5</accession>
<keyword evidence="3" id="KW-1185">Reference proteome</keyword>
<feature type="compositionally biased region" description="Low complexity" evidence="1">
    <location>
        <begin position="296"/>
        <end position="315"/>
    </location>
</feature>
<name>A0A0P1BJR5_9BASI</name>
<feature type="region of interest" description="Disordered" evidence="1">
    <location>
        <begin position="151"/>
        <end position="207"/>
    </location>
</feature>
<dbReference type="Proteomes" id="UP000054845">
    <property type="component" value="Unassembled WGS sequence"/>
</dbReference>
<organism evidence="2 3">
    <name type="scientific">Ceraceosorus bombacis</name>
    <dbReference type="NCBI Taxonomy" id="401625"/>
    <lineage>
        <taxon>Eukaryota</taxon>
        <taxon>Fungi</taxon>
        <taxon>Dikarya</taxon>
        <taxon>Basidiomycota</taxon>
        <taxon>Ustilaginomycotina</taxon>
        <taxon>Exobasidiomycetes</taxon>
        <taxon>Ceraceosorales</taxon>
        <taxon>Ceraceosoraceae</taxon>
        <taxon>Ceraceosorus</taxon>
    </lineage>
</organism>
<evidence type="ECO:0000313" key="3">
    <source>
        <dbReference type="Proteomes" id="UP000054845"/>
    </source>
</evidence>
<evidence type="ECO:0008006" key="4">
    <source>
        <dbReference type="Google" id="ProtNLM"/>
    </source>
</evidence>
<sequence length="565" mass="62571">MTSNVGVPQVVDLTGELDQDVRAWLRSFEAQMFYSNRDTDTQKAKGLGFCIRKDSPAEKWYNALGAADKENLSVLRASLLNTFKVVDGVKQKDHLIFQDLCQRAISTERLLDDVLDARGQGTIPRLHQYLRELLESSNKVPVEKMAEDIKADMVSRRSQRRRGKARAMSVRSDESVGSSGATPPEGLTAAPSAPAGPRPPARSREQLISPSGSVDTAVAANVAPRATTAPAPSTSLGTLPSTQQVLSELVNQMRASQTQQATQTAILLRLESALRVRGSPPPRDTPLPKEARRLPLRPSSPRRTAATMTPAASRTPIVPPHLLQRQAKAERLVANSQRTAQETSEVTNVTAESAASLFADNNGAPIPPDDYRHPLVYYGPTYTPSSSGPRIKLERWDGTKENLERFIDNCLHVFHFTGLPQMEWAAYAQAHIDGMPGNTLVQERRGWAQWQEDLAAGRPVGPDLGSAHLFNWWRFTLYLRKVWGDNRMFNTALRKLGKICQVGSIDTYVSDFRALVVTAKPQPNRTLIMFFQKGLRQVLEEEDDLDADEEELLRELAPLSNDQGN</sequence>
<evidence type="ECO:0000313" key="2">
    <source>
        <dbReference type="EMBL" id="CEH15965.1"/>
    </source>
</evidence>
<dbReference type="AlphaFoldDB" id="A0A0P1BJR5"/>
<reference evidence="2 3" key="1">
    <citation type="submission" date="2014-09" db="EMBL/GenBank/DDBJ databases">
        <authorList>
            <person name="Magalhaes I.L.F."/>
            <person name="Oliveira U."/>
            <person name="Santos F.R."/>
            <person name="Vidigal T.H.D.A."/>
            <person name="Brescovit A.D."/>
            <person name="Santos A.J."/>
        </authorList>
    </citation>
    <scope>NUCLEOTIDE SEQUENCE [LARGE SCALE GENOMIC DNA]</scope>
</reference>